<evidence type="ECO:0000256" key="1">
    <source>
        <dbReference type="SAM" id="Phobius"/>
    </source>
</evidence>
<dbReference type="Pfam" id="PF07331">
    <property type="entry name" value="TctB"/>
    <property type="match status" value="1"/>
</dbReference>
<evidence type="ECO:0000313" key="4">
    <source>
        <dbReference type="Proteomes" id="UP001169823"/>
    </source>
</evidence>
<keyword evidence="1" id="KW-1133">Transmembrane helix</keyword>
<reference evidence="3" key="1">
    <citation type="submission" date="2023-07" db="EMBL/GenBank/DDBJ databases">
        <title>Genome content predicts the carbon catabolic preferences of heterotrophic bacteria.</title>
        <authorList>
            <person name="Gralka M."/>
        </authorList>
    </citation>
    <scope>NUCLEOTIDE SEQUENCE</scope>
    <source>
        <strain evidence="3">I2M02</strain>
    </source>
</reference>
<dbReference type="Proteomes" id="UP001169823">
    <property type="component" value="Unassembled WGS sequence"/>
</dbReference>
<proteinExistence type="predicted"/>
<keyword evidence="1" id="KW-0472">Membrane</keyword>
<accession>A0AAW7XNI3</accession>
<organism evidence="3 4">
    <name type="scientific">Celeribacter halophilus</name>
    <dbReference type="NCBI Taxonomy" id="576117"/>
    <lineage>
        <taxon>Bacteria</taxon>
        <taxon>Pseudomonadati</taxon>
        <taxon>Pseudomonadota</taxon>
        <taxon>Alphaproteobacteria</taxon>
        <taxon>Rhodobacterales</taxon>
        <taxon>Roseobacteraceae</taxon>
        <taxon>Celeribacter</taxon>
    </lineage>
</organism>
<name>A0AAW7XNI3_9RHOB</name>
<feature type="transmembrane region" description="Helical" evidence="1">
    <location>
        <begin position="126"/>
        <end position="145"/>
    </location>
</feature>
<feature type="transmembrane region" description="Helical" evidence="1">
    <location>
        <begin position="5"/>
        <end position="27"/>
    </location>
</feature>
<gene>
    <name evidence="3" type="ORF">Q4494_02155</name>
</gene>
<evidence type="ECO:0000259" key="2">
    <source>
        <dbReference type="Pfam" id="PF07331"/>
    </source>
</evidence>
<feature type="domain" description="DUF1468" evidence="2">
    <location>
        <begin position="11"/>
        <end position="154"/>
    </location>
</feature>
<comment type="caution">
    <text evidence="3">The sequence shown here is derived from an EMBL/GenBank/DDBJ whole genome shotgun (WGS) entry which is preliminary data.</text>
</comment>
<evidence type="ECO:0000313" key="3">
    <source>
        <dbReference type="EMBL" id="MDO6455867.1"/>
    </source>
</evidence>
<dbReference type="EMBL" id="JAUOPJ010000001">
    <property type="protein sequence ID" value="MDO6455867.1"/>
    <property type="molecule type" value="Genomic_DNA"/>
</dbReference>
<sequence>MTKPVLRGVLIVAFFALCAFVLVPAFVPRPAFIPGFAPPPDMWPRTVSIVGVVLGALAIVLALRGGQPEEEKVDTDGSSVPQMMLRFAGIIAIFVLFFALVPYVGFLIATMFLTLAMVLMTGERHYRIWIALLSFGGPVLLVLFFHSALGTQFPKGELAKLFGF</sequence>
<dbReference type="AlphaFoldDB" id="A0AAW7XNI3"/>
<dbReference type="InterPro" id="IPR009936">
    <property type="entry name" value="DUF1468"/>
</dbReference>
<feature type="transmembrane region" description="Helical" evidence="1">
    <location>
        <begin position="47"/>
        <end position="66"/>
    </location>
</feature>
<protein>
    <submittedName>
        <fullName evidence="3">Tripartite tricarboxylate transporter TctB family protein</fullName>
    </submittedName>
</protein>
<dbReference type="RefSeq" id="WP_216045163.1">
    <property type="nucleotide sequence ID" value="NZ_JAHKPE010000031.1"/>
</dbReference>
<feature type="transmembrane region" description="Helical" evidence="1">
    <location>
        <begin position="87"/>
        <end position="120"/>
    </location>
</feature>
<keyword evidence="1" id="KW-0812">Transmembrane</keyword>